<evidence type="ECO:0000256" key="1">
    <source>
        <dbReference type="ARBA" id="ARBA00023015"/>
    </source>
</evidence>
<protein>
    <submittedName>
        <fullName evidence="5">AraC family transcriptional regulator</fullName>
    </submittedName>
</protein>
<dbReference type="Gene3D" id="1.10.10.60">
    <property type="entry name" value="Homeodomain-like"/>
    <property type="match status" value="1"/>
</dbReference>
<dbReference type="AlphaFoldDB" id="A0A316I117"/>
<accession>A0A316I117</accession>
<dbReference type="InterPro" id="IPR009057">
    <property type="entry name" value="Homeodomain-like_sf"/>
</dbReference>
<dbReference type="GO" id="GO:0005829">
    <property type="term" value="C:cytosol"/>
    <property type="evidence" value="ECO:0007669"/>
    <property type="project" value="TreeGrafter"/>
</dbReference>
<dbReference type="PANTHER" id="PTHR47894:SF1">
    <property type="entry name" value="HTH-TYPE TRANSCRIPTIONAL REGULATOR VQSM"/>
    <property type="match status" value="1"/>
</dbReference>
<keyword evidence="2" id="KW-0238">DNA-binding</keyword>
<dbReference type="PANTHER" id="PTHR47894">
    <property type="entry name" value="HTH-TYPE TRANSCRIPTIONAL REGULATOR GADX"/>
    <property type="match status" value="1"/>
</dbReference>
<dbReference type="PROSITE" id="PS01124">
    <property type="entry name" value="HTH_ARAC_FAMILY_2"/>
    <property type="match status" value="1"/>
</dbReference>
<keyword evidence="1" id="KW-0805">Transcription regulation</keyword>
<evidence type="ECO:0000259" key="4">
    <source>
        <dbReference type="PROSITE" id="PS01124"/>
    </source>
</evidence>
<dbReference type="RefSeq" id="WP_109723802.1">
    <property type="nucleotide sequence ID" value="NZ_MSZV01000014.1"/>
</dbReference>
<name>A0A316I117_9GAMM</name>
<evidence type="ECO:0000313" key="6">
    <source>
        <dbReference type="Proteomes" id="UP000245812"/>
    </source>
</evidence>
<sequence>MLRTVPSASRDPRYTAAEIPPNVLVYLTELATARGVPCEGWFAGLGLQRGQLSDPSLRVSYRQASTVIRRALRSFGAGDIGLVVGRNETLGSFGLLGLAMMTSRTFGEAMRVGIEHHKVCGALLEVGFEALDEHEVALVAWPRFSDPELLPFLCEELFASSLAIARQLLGPAFRPGGVELSYPAPAHAAAYREVFGCEPRFGAACNRVRVDAAWLARELPGYNPLTARQALALCKQQNSRDGASQEIVAAVERLLRSRLRQPPTIGDVARTLNLSERSLRRRLAESGRIFREIHDRVRAERALQLLHDGTLSVAEIGREIGFSDPREFRRAFKRWTGMPPRSARRHAA</sequence>
<organism evidence="5 6">
    <name type="scientific">Fulvimonas soli</name>
    <dbReference type="NCBI Taxonomy" id="155197"/>
    <lineage>
        <taxon>Bacteria</taxon>
        <taxon>Pseudomonadati</taxon>
        <taxon>Pseudomonadota</taxon>
        <taxon>Gammaproteobacteria</taxon>
        <taxon>Lysobacterales</taxon>
        <taxon>Rhodanobacteraceae</taxon>
        <taxon>Fulvimonas</taxon>
    </lineage>
</organism>
<feature type="domain" description="HTH araC/xylS-type" evidence="4">
    <location>
        <begin position="249"/>
        <end position="346"/>
    </location>
</feature>
<dbReference type="GO" id="GO:0000976">
    <property type="term" value="F:transcription cis-regulatory region binding"/>
    <property type="evidence" value="ECO:0007669"/>
    <property type="project" value="TreeGrafter"/>
</dbReference>
<dbReference type="PROSITE" id="PS00041">
    <property type="entry name" value="HTH_ARAC_FAMILY_1"/>
    <property type="match status" value="1"/>
</dbReference>
<dbReference type="EMBL" id="QGHC01000007">
    <property type="protein sequence ID" value="PWK86811.1"/>
    <property type="molecule type" value="Genomic_DNA"/>
</dbReference>
<dbReference type="OrthoDB" id="5582699at2"/>
<dbReference type="SMART" id="SM00342">
    <property type="entry name" value="HTH_ARAC"/>
    <property type="match status" value="1"/>
</dbReference>
<evidence type="ECO:0000256" key="3">
    <source>
        <dbReference type="ARBA" id="ARBA00023163"/>
    </source>
</evidence>
<dbReference type="Proteomes" id="UP000245812">
    <property type="component" value="Unassembled WGS sequence"/>
</dbReference>
<gene>
    <name evidence="5" type="ORF">C7456_107202</name>
</gene>
<dbReference type="Pfam" id="PF12625">
    <property type="entry name" value="Arabinose_bd"/>
    <property type="match status" value="1"/>
</dbReference>
<dbReference type="InterPro" id="IPR018062">
    <property type="entry name" value="HTH_AraC-typ_CS"/>
</dbReference>
<evidence type="ECO:0000256" key="2">
    <source>
        <dbReference type="ARBA" id="ARBA00023125"/>
    </source>
</evidence>
<dbReference type="InterPro" id="IPR018060">
    <property type="entry name" value="HTH_AraC"/>
</dbReference>
<dbReference type="Pfam" id="PF12833">
    <property type="entry name" value="HTH_18"/>
    <property type="match status" value="1"/>
</dbReference>
<dbReference type="SUPFAM" id="SSF46689">
    <property type="entry name" value="Homeodomain-like"/>
    <property type="match status" value="1"/>
</dbReference>
<dbReference type="GO" id="GO:0003700">
    <property type="term" value="F:DNA-binding transcription factor activity"/>
    <property type="evidence" value="ECO:0007669"/>
    <property type="project" value="InterPro"/>
</dbReference>
<comment type="caution">
    <text evidence="5">The sequence shown here is derived from an EMBL/GenBank/DDBJ whole genome shotgun (WGS) entry which is preliminary data.</text>
</comment>
<keyword evidence="6" id="KW-1185">Reference proteome</keyword>
<evidence type="ECO:0000313" key="5">
    <source>
        <dbReference type="EMBL" id="PWK86811.1"/>
    </source>
</evidence>
<proteinExistence type="predicted"/>
<dbReference type="InterPro" id="IPR032687">
    <property type="entry name" value="AraC-type_N"/>
</dbReference>
<reference evidence="5 6" key="1">
    <citation type="submission" date="2018-05" db="EMBL/GenBank/DDBJ databases">
        <title>Genomic Encyclopedia of Type Strains, Phase IV (KMG-IV): sequencing the most valuable type-strain genomes for metagenomic binning, comparative biology and taxonomic classification.</title>
        <authorList>
            <person name="Goeker M."/>
        </authorList>
    </citation>
    <scope>NUCLEOTIDE SEQUENCE [LARGE SCALE GENOMIC DNA]</scope>
    <source>
        <strain evidence="5 6">DSM 14263</strain>
    </source>
</reference>
<keyword evidence="3" id="KW-0804">Transcription</keyword>